<dbReference type="EMBL" id="JBIGIC010000009">
    <property type="protein sequence ID" value="MFG6488727.1"/>
    <property type="molecule type" value="Genomic_DNA"/>
</dbReference>
<dbReference type="PANTHER" id="PTHR40980">
    <property type="entry name" value="PLUG DOMAIN-CONTAINING PROTEIN"/>
    <property type="match status" value="1"/>
</dbReference>
<evidence type="ECO:0000256" key="2">
    <source>
        <dbReference type="ARBA" id="ARBA00009810"/>
    </source>
</evidence>
<dbReference type="InterPro" id="IPR010104">
    <property type="entry name" value="TonB_rcpt_bac"/>
</dbReference>
<dbReference type="Pfam" id="PF07715">
    <property type="entry name" value="Plug"/>
    <property type="match status" value="1"/>
</dbReference>
<dbReference type="SUPFAM" id="SSF56935">
    <property type="entry name" value="Porins"/>
    <property type="match status" value="1"/>
</dbReference>
<dbReference type="Pfam" id="PF00593">
    <property type="entry name" value="TonB_dep_Rec_b-barrel"/>
    <property type="match status" value="1"/>
</dbReference>
<dbReference type="InterPro" id="IPR000531">
    <property type="entry name" value="Beta-barrel_TonB"/>
</dbReference>
<dbReference type="Proteomes" id="UP001606134">
    <property type="component" value="Unassembled WGS sequence"/>
</dbReference>
<dbReference type="InterPro" id="IPR012910">
    <property type="entry name" value="Plug_dom"/>
</dbReference>
<evidence type="ECO:0000256" key="3">
    <source>
        <dbReference type="ARBA" id="ARBA00022729"/>
    </source>
</evidence>
<evidence type="ECO:0000256" key="1">
    <source>
        <dbReference type="ARBA" id="ARBA00004442"/>
    </source>
</evidence>
<comment type="subcellular location">
    <subcellularLocation>
        <location evidence="1 7">Cell outer membrane</location>
    </subcellularLocation>
</comment>
<dbReference type="InterPro" id="IPR037066">
    <property type="entry name" value="Plug_dom_sf"/>
</dbReference>
<proteinExistence type="inferred from homology"/>
<comment type="caution">
    <text evidence="11">The sequence shown here is derived from an EMBL/GenBank/DDBJ whole genome shotgun (WGS) entry which is preliminary data.</text>
</comment>
<sequence length="1021" mass="109219">MRQLRPALRLTSLAAASGLLFASAAAQAQAAAPAPGAAASAPQTLETVVVTGIRQSLESSVNLKRHASGLVDGIVAEDIGKFPDTNLAEAMSRISGVSIDRANGEGTKVTVRGMGPDYNLVLLNGRQMPGSNIDGSAPSSRSFDFSNLASEGVSALEVYKTSRASSPTGGMGATINIRTPRPFDRKDTVASFGVKMVKDESAQRLPEPEKGKNATPEVSGIYSTQFADGKFGIALIGSYQERDSGYNSAAANNGWKSFAGIKDNNWSGSNAVYGGLPATSTEITNRPSVNSIYSVPQSFAYSFTGIHRERTNGQLVLQARPTQDTVATLDYTMSEQKFRQTRNDISAWFGFGNQFGSYETGAIASPIVYGEHMSGSDVAMGTSRVKTKNQNKSLGFNLQWKPTNALTFELDGHHSSATSGADDPLGTSVTIGTASMNRGDTSVDFSQKFPVLSIKGTQLDPSLMELQGSAFSNSYQRDQIDQWQGKGHWKIDDDSGLDFGLSLTKVNNRSAYTVVQRNVWGGGSSGGPAAMPDSIWHADTISRYFSRIPGSGNPALFNKFFYFNFDDVRNAAIKTLGSSLPYLASFDFDNSQGYGAKLAADPNNITSSVQDFRTTEKSQALYLQYNRGWEMGGIPFDAAVGGRYERTNVDSPSRETPPTSVVWNGGNEFGLVYSPNSTSADAKGKYAYFLPSIDLSADVTTNTKLRISYGSTIGRPGWASIQGGRTTDLVGRVDGDTGSMGNPGLKPLKSNNFDFSAEHYYAKGSYIAASFFHKSITNYISSTVVNASPYDVHTPAMGALFNEAVSTGGCGVSDLTCISQYIFTKHPTAAGVSVTGTDPSGKPIGTITGQPSDPTLVFKMTTPSNSSDKKSLNGIELNFQHTFSNGFGGSINFTRVRSGLTYKNGTLGDQTGTALVGLGDSGNVVAFYEDSTYSARVAYNWRGKYLSGNYGGAEGAQPLYTEPYGQVDVALGYAYNNHLSFQLEAINLTDQYTRTQMRDALQIGSVTQLGRRVMIGARYKF</sequence>
<evidence type="ECO:0000259" key="9">
    <source>
        <dbReference type="Pfam" id="PF00593"/>
    </source>
</evidence>
<feature type="domain" description="TonB-dependent receptor plug" evidence="10">
    <location>
        <begin position="67"/>
        <end position="171"/>
    </location>
</feature>
<dbReference type="InterPro" id="IPR010917">
    <property type="entry name" value="TonB_rcpt_CS"/>
</dbReference>
<organism evidence="11 12">
    <name type="scientific">Pelomonas candidula</name>
    <dbReference type="NCBI Taxonomy" id="3299025"/>
    <lineage>
        <taxon>Bacteria</taxon>
        <taxon>Pseudomonadati</taxon>
        <taxon>Pseudomonadota</taxon>
        <taxon>Betaproteobacteria</taxon>
        <taxon>Burkholderiales</taxon>
        <taxon>Sphaerotilaceae</taxon>
        <taxon>Roseateles</taxon>
    </lineage>
</organism>
<name>A0ABW7HFW9_9BURK</name>
<evidence type="ECO:0000256" key="8">
    <source>
        <dbReference type="SAM" id="SignalP"/>
    </source>
</evidence>
<feature type="domain" description="TonB-dependent receptor-like beta-barrel" evidence="9">
    <location>
        <begin position="467"/>
        <end position="988"/>
    </location>
</feature>
<evidence type="ECO:0000256" key="5">
    <source>
        <dbReference type="ARBA" id="ARBA00023136"/>
    </source>
</evidence>
<dbReference type="PROSITE" id="PS01156">
    <property type="entry name" value="TONB_DEPENDENT_REC_2"/>
    <property type="match status" value="1"/>
</dbReference>
<dbReference type="RefSeq" id="WP_394414185.1">
    <property type="nucleotide sequence ID" value="NZ_JBIGIC010000009.1"/>
</dbReference>
<keyword evidence="6" id="KW-0998">Cell outer membrane</keyword>
<reference evidence="11 12" key="1">
    <citation type="submission" date="2024-08" db="EMBL/GenBank/DDBJ databases">
        <authorList>
            <person name="Lu H."/>
        </authorList>
    </citation>
    <scope>NUCLEOTIDE SEQUENCE [LARGE SCALE GENOMIC DNA]</scope>
    <source>
        <strain evidence="11 12">BYS78W</strain>
    </source>
</reference>
<dbReference type="Gene3D" id="2.170.130.10">
    <property type="entry name" value="TonB-dependent receptor, plug domain"/>
    <property type="match status" value="1"/>
</dbReference>
<keyword evidence="3 8" id="KW-0732">Signal</keyword>
<dbReference type="NCBIfam" id="TIGR01782">
    <property type="entry name" value="TonB-Xanth-Caul"/>
    <property type="match status" value="1"/>
</dbReference>
<evidence type="ECO:0000313" key="11">
    <source>
        <dbReference type="EMBL" id="MFG6488727.1"/>
    </source>
</evidence>
<dbReference type="Gene3D" id="2.40.170.20">
    <property type="entry name" value="TonB-dependent receptor, beta-barrel domain"/>
    <property type="match status" value="1"/>
</dbReference>
<dbReference type="InterPro" id="IPR036942">
    <property type="entry name" value="Beta-barrel_TonB_sf"/>
</dbReference>
<evidence type="ECO:0000313" key="12">
    <source>
        <dbReference type="Proteomes" id="UP001606134"/>
    </source>
</evidence>
<comment type="similarity">
    <text evidence="2 7">Belongs to the TonB-dependent receptor family.</text>
</comment>
<keyword evidence="11" id="KW-0675">Receptor</keyword>
<keyword evidence="5 7" id="KW-0472">Membrane</keyword>
<protein>
    <submittedName>
        <fullName evidence="11">TonB-dependent receptor</fullName>
    </submittedName>
</protein>
<accession>A0ABW7HFW9</accession>
<dbReference type="PANTHER" id="PTHR40980:SF3">
    <property type="entry name" value="TONB-DEPENDENT RECEPTOR-LIKE BETA-BARREL DOMAIN-CONTAINING PROTEIN"/>
    <property type="match status" value="1"/>
</dbReference>
<evidence type="ECO:0000259" key="10">
    <source>
        <dbReference type="Pfam" id="PF07715"/>
    </source>
</evidence>
<feature type="chain" id="PRO_5046795095" evidence="8">
    <location>
        <begin position="29"/>
        <end position="1021"/>
    </location>
</feature>
<feature type="signal peptide" evidence="8">
    <location>
        <begin position="1"/>
        <end position="28"/>
    </location>
</feature>
<evidence type="ECO:0000256" key="6">
    <source>
        <dbReference type="ARBA" id="ARBA00023237"/>
    </source>
</evidence>
<keyword evidence="4 7" id="KW-0798">TonB box</keyword>
<gene>
    <name evidence="11" type="ORF">ACG04R_18725</name>
</gene>
<keyword evidence="12" id="KW-1185">Reference proteome</keyword>
<evidence type="ECO:0000256" key="7">
    <source>
        <dbReference type="RuleBase" id="RU003357"/>
    </source>
</evidence>
<evidence type="ECO:0000256" key="4">
    <source>
        <dbReference type="ARBA" id="ARBA00023077"/>
    </source>
</evidence>